<evidence type="ECO:0000256" key="2">
    <source>
        <dbReference type="ARBA" id="ARBA00022487"/>
    </source>
</evidence>
<feature type="domain" description="Carboxylesterase type B" evidence="7">
    <location>
        <begin position="25"/>
        <end position="537"/>
    </location>
</feature>
<sequence length="613" mass="68589">MAFSLLFILVLFIDLKQIICKTMKTKIVETEQGQIEGYLASIKTYYEFCGIRYAVTKSRFTAPEEPPKHKGVFKAEDRLVFCPQFQAQDIFAKASENEDCLILNVYVPSWLNSTVPVMVFLHGGDFGVGSSSPTFYGPKFIMPQEIIVVTVNYRLNAFGFLNLGTKEAPGNAGLKDIRAALRWVQKNIRNFGGNDRLVTVVGQGSGGMAAVYLTLSKSCRGLFHRIISSSGTLFSAKSFDPFPLTTASQVAKALGLNSVDPEKLTALYMNVSINKLEEAISHQMNAKSTFLPSVEQFLDDEPFLTDTPLTLILTRNFYPVPALFGINSVEGVITVLDYYTFTSQTKRLLNGDYSVLDQRNLKVPETLIATLRSDLQKIYFRNVDTEQAATGSLIQFNTDFLYFGPMMFLMEIYQNNSNVGVFHYIFLHKGKRNLGTLLTGTSGLPSTTNLDDLFYVFDIEKPSLYMDKDDATVLAFMVGLWTTFAKRGSSGDFGDGDLSRPALVQAMVRSEREWDAVSSFCEAVMLAKEEAGRVREQTSSRPSRRERHSGRRGSRDDLRPPHPSPDASEEDMWLPFPRIVKISVPDAGYTDPINEYGISIWRDVFDMFGLGIN</sequence>
<dbReference type="InterPro" id="IPR029058">
    <property type="entry name" value="AB_hydrolase_fold"/>
</dbReference>
<dbReference type="AlphaFoldDB" id="A0A2H1VWF0"/>
<dbReference type="Pfam" id="PF00135">
    <property type="entry name" value="COesterase"/>
    <property type="match status" value="1"/>
</dbReference>
<evidence type="ECO:0000256" key="3">
    <source>
        <dbReference type="ARBA" id="ARBA00022801"/>
    </source>
</evidence>
<evidence type="ECO:0000313" key="8">
    <source>
        <dbReference type="EMBL" id="SOQ45133.1"/>
    </source>
</evidence>
<evidence type="ECO:0000259" key="7">
    <source>
        <dbReference type="Pfam" id="PF00135"/>
    </source>
</evidence>
<dbReference type="Gene3D" id="3.40.50.1820">
    <property type="entry name" value="alpha/beta hydrolase"/>
    <property type="match status" value="1"/>
</dbReference>
<keyword evidence="3" id="KW-0378">Hydrolase</keyword>
<keyword evidence="2" id="KW-0719">Serine esterase</keyword>
<evidence type="ECO:0000256" key="6">
    <source>
        <dbReference type="SAM" id="SignalP"/>
    </source>
</evidence>
<protein>
    <submittedName>
        <fullName evidence="8">SFRICE_015090</fullName>
    </submittedName>
</protein>
<evidence type="ECO:0000256" key="4">
    <source>
        <dbReference type="ARBA" id="ARBA00023180"/>
    </source>
</evidence>
<feature type="signal peptide" evidence="6">
    <location>
        <begin position="1"/>
        <end position="20"/>
    </location>
</feature>
<name>A0A2H1VWF0_SPOFR</name>
<proteinExistence type="inferred from homology"/>
<evidence type="ECO:0000256" key="1">
    <source>
        <dbReference type="ARBA" id="ARBA00005964"/>
    </source>
</evidence>
<gene>
    <name evidence="8" type="ORF">SFRICE_015090</name>
</gene>
<evidence type="ECO:0000256" key="5">
    <source>
        <dbReference type="SAM" id="MobiDB-lite"/>
    </source>
</evidence>
<dbReference type="InterPro" id="IPR002018">
    <property type="entry name" value="CarbesteraseB"/>
</dbReference>
<accession>A0A2H1VWF0</accession>
<dbReference type="GO" id="GO:0052689">
    <property type="term" value="F:carboxylic ester hydrolase activity"/>
    <property type="evidence" value="ECO:0007669"/>
    <property type="project" value="UniProtKB-KW"/>
</dbReference>
<comment type="similarity">
    <text evidence="1">Belongs to the type-B carboxylesterase/lipase family.</text>
</comment>
<keyword evidence="6" id="KW-0732">Signal</keyword>
<dbReference type="PANTHER" id="PTHR43142:SF1">
    <property type="entry name" value="CARBOXYLIC ESTER HYDROLASE"/>
    <property type="match status" value="1"/>
</dbReference>
<keyword evidence="4" id="KW-0325">Glycoprotein</keyword>
<feature type="compositionally biased region" description="Basic residues" evidence="5">
    <location>
        <begin position="542"/>
        <end position="552"/>
    </location>
</feature>
<dbReference type="SUPFAM" id="SSF53474">
    <property type="entry name" value="alpha/beta-Hydrolases"/>
    <property type="match status" value="1"/>
</dbReference>
<reference evidence="8" key="1">
    <citation type="submission" date="2016-07" db="EMBL/GenBank/DDBJ databases">
        <authorList>
            <person name="Bretaudeau A."/>
        </authorList>
    </citation>
    <scope>NUCLEOTIDE SEQUENCE</scope>
    <source>
        <strain evidence="8">Rice</strain>
        <tissue evidence="8">Whole body</tissue>
    </source>
</reference>
<feature type="chain" id="PRO_5013715760" evidence="6">
    <location>
        <begin position="21"/>
        <end position="613"/>
    </location>
</feature>
<dbReference type="EMBL" id="ODYU01004842">
    <property type="protein sequence ID" value="SOQ45133.1"/>
    <property type="molecule type" value="Genomic_DNA"/>
</dbReference>
<feature type="region of interest" description="Disordered" evidence="5">
    <location>
        <begin position="531"/>
        <end position="570"/>
    </location>
</feature>
<dbReference type="PANTHER" id="PTHR43142">
    <property type="entry name" value="CARBOXYLIC ESTER HYDROLASE"/>
    <property type="match status" value="1"/>
</dbReference>
<organism evidence="8">
    <name type="scientific">Spodoptera frugiperda</name>
    <name type="common">Fall armyworm</name>
    <dbReference type="NCBI Taxonomy" id="7108"/>
    <lineage>
        <taxon>Eukaryota</taxon>
        <taxon>Metazoa</taxon>
        <taxon>Ecdysozoa</taxon>
        <taxon>Arthropoda</taxon>
        <taxon>Hexapoda</taxon>
        <taxon>Insecta</taxon>
        <taxon>Pterygota</taxon>
        <taxon>Neoptera</taxon>
        <taxon>Endopterygota</taxon>
        <taxon>Lepidoptera</taxon>
        <taxon>Glossata</taxon>
        <taxon>Ditrysia</taxon>
        <taxon>Noctuoidea</taxon>
        <taxon>Noctuidae</taxon>
        <taxon>Amphipyrinae</taxon>
        <taxon>Spodoptera</taxon>
    </lineage>
</organism>